<dbReference type="RefSeq" id="XP_060667292.1">
    <property type="nucleotide sequence ID" value="XM_060811309.1"/>
</dbReference>
<proteinExistence type="predicted"/>
<protein>
    <submittedName>
        <fullName evidence="2">Uncharacterized protein LOC132799465 isoform X1</fullName>
    </submittedName>
</protein>
<keyword evidence="1" id="KW-1185">Reference proteome</keyword>
<dbReference type="Gene3D" id="3.40.30.10">
    <property type="entry name" value="Glutaredoxin"/>
    <property type="match status" value="1"/>
</dbReference>
<dbReference type="PANTHER" id="PTHR32419:SF6">
    <property type="entry name" value="GLUTATHIONE S-TRANSFERASE OMEGA-LIKE 1-RELATED"/>
    <property type="match status" value="1"/>
</dbReference>
<gene>
    <name evidence="2" type="primary">LOC132799465</name>
</gene>
<evidence type="ECO:0000313" key="2">
    <source>
        <dbReference type="RefSeq" id="XP_060667292.1"/>
    </source>
</evidence>
<organism evidence="1 2">
    <name type="scientific">Ziziphus jujuba</name>
    <name type="common">Chinese jujube</name>
    <name type="synonym">Ziziphus sativa</name>
    <dbReference type="NCBI Taxonomy" id="326968"/>
    <lineage>
        <taxon>Eukaryota</taxon>
        <taxon>Viridiplantae</taxon>
        <taxon>Streptophyta</taxon>
        <taxon>Embryophyta</taxon>
        <taxon>Tracheophyta</taxon>
        <taxon>Spermatophyta</taxon>
        <taxon>Magnoliopsida</taxon>
        <taxon>eudicotyledons</taxon>
        <taxon>Gunneridae</taxon>
        <taxon>Pentapetalae</taxon>
        <taxon>rosids</taxon>
        <taxon>fabids</taxon>
        <taxon>Rosales</taxon>
        <taxon>Rhamnaceae</taxon>
        <taxon>Paliureae</taxon>
        <taxon>Ziziphus</taxon>
    </lineage>
</organism>
<dbReference type="Proteomes" id="UP001652623">
    <property type="component" value="Chromosome 1"/>
</dbReference>
<name>A0ABM3ZS46_ZIZJJ</name>
<accession>A0ABM3ZS46</accession>
<dbReference type="GeneID" id="132799465"/>
<dbReference type="InterPro" id="IPR016639">
    <property type="entry name" value="GST_Omega/GSH"/>
</dbReference>
<evidence type="ECO:0000313" key="1">
    <source>
        <dbReference type="Proteomes" id="UP001652623"/>
    </source>
</evidence>
<sequence>MKERREGKERRNACNHSVPLEALYSLTLVGSGTPPSLSQTSFTKSHIQMARSAAMDEVSDAGAFTRTASIFHNPISRDPNSQFLAESGRYHLYVSYACPWASRCLAYLKIEGLEKAISFIACSMFA</sequence>
<reference evidence="1" key="1">
    <citation type="submission" date="2025-05" db="UniProtKB">
        <authorList>
            <consortium name="RefSeq"/>
        </authorList>
    </citation>
    <scope>NUCLEOTIDE SEQUENCE [LARGE SCALE GENOMIC DNA]</scope>
</reference>
<dbReference type="PANTHER" id="PTHR32419">
    <property type="entry name" value="GLUTATHIONYL-HYDROQUINONE REDUCTASE"/>
    <property type="match status" value="1"/>
</dbReference>
<reference evidence="2" key="2">
    <citation type="submission" date="2025-08" db="UniProtKB">
        <authorList>
            <consortium name="RefSeq"/>
        </authorList>
    </citation>
    <scope>IDENTIFICATION</scope>
    <source>
        <tissue evidence="2">Seedling</tissue>
    </source>
</reference>